<evidence type="ECO:0000313" key="19">
    <source>
        <dbReference type="EMBL" id="PPQ97787.1"/>
    </source>
</evidence>
<name>A0A409Y441_9AGAR</name>
<evidence type="ECO:0000256" key="5">
    <source>
        <dbReference type="ARBA" id="ARBA00005165"/>
    </source>
</evidence>
<evidence type="ECO:0000256" key="13">
    <source>
        <dbReference type="ARBA" id="ARBA00047334"/>
    </source>
</evidence>
<keyword evidence="20" id="KW-1185">Reference proteome</keyword>
<dbReference type="GO" id="GO:0009228">
    <property type="term" value="P:thiamine biosynthetic process"/>
    <property type="evidence" value="ECO:0007669"/>
    <property type="project" value="UniProtKB-KW"/>
</dbReference>
<dbReference type="InterPro" id="IPR029056">
    <property type="entry name" value="Ribokinase-like"/>
</dbReference>
<dbReference type="FunCoup" id="A0A409Y441">
    <property type="interactions" value="260"/>
</dbReference>
<evidence type="ECO:0000256" key="7">
    <source>
        <dbReference type="ARBA" id="ARBA00022723"/>
    </source>
</evidence>
<dbReference type="InParanoid" id="A0A409Y441"/>
<gene>
    <name evidence="19" type="ORF">CVT26_012834</name>
</gene>
<comment type="catalytic activity">
    <reaction evidence="1">
        <text>5-(2-hydroxyethyl)-4-methylthiazole + ATP = 4-methyl-5-(2-phosphooxyethyl)-thiazole + ADP + H(+)</text>
        <dbReference type="Rhea" id="RHEA:24212"/>
        <dbReference type="ChEBI" id="CHEBI:15378"/>
        <dbReference type="ChEBI" id="CHEBI:17957"/>
        <dbReference type="ChEBI" id="CHEBI:30616"/>
        <dbReference type="ChEBI" id="CHEBI:58296"/>
        <dbReference type="ChEBI" id="CHEBI:456216"/>
        <dbReference type="EC" id="2.7.1.50"/>
    </reaction>
</comment>
<evidence type="ECO:0000256" key="8">
    <source>
        <dbReference type="ARBA" id="ARBA00022741"/>
    </source>
</evidence>
<dbReference type="NCBIfam" id="TIGR00694">
    <property type="entry name" value="thiM"/>
    <property type="match status" value="1"/>
</dbReference>
<keyword evidence="6" id="KW-0808">Transferase</keyword>
<feature type="domain" description="Thiamine phosphate synthase/TenI" evidence="18">
    <location>
        <begin position="8"/>
        <end position="200"/>
    </location>
</feature>
<keyword evidence="8" id="KW-0547">Nucleotide-binding</keyword>
<dbReference type="GO" id="GO:0005524">
    <property type="term" value="F:ATP binding"/>
    <property type="evidence" value="ECO:0007669"/>
    <property type="project" value="UniProtKB-KW"/>
</dbReference>
<comment type="caution">
    <text evidence="19">The sequence shown here is derived from an EMBL/GenBank/DDBJ whole genome shotgun (WGS) entry which is preliminary data.</text>
</comment>
<keyword evidence="12" id="KW-0784">Thiamine biosynthesis</keyword>
<evidence type="ECO:0000313" key="20">
    <source>
        <dbReference type="Proteomes" id="UP000284706"/>
    </source>
</evidence>
<dbReference type="EMBL" id="NHYE01001194">
    <property type="protein sequence ID" value="PPQ97787.1"/>
    <property type="molecule type" value="Genomic_DNA"/>
</dbReference>
<dbReference type="PRINTS" id="PR01099">
    <property type="entry name" value="HYETHTZKNASE"/>
</dbReference>
<sequence>MRNIDYSIYLVTGRDLLPPGKGFLTSLEESIQGGVTVVQLREKQLDTQEFIDLAIRSKAICDKYNVPFLINDRVDVALIAKADGVHIGQTDMSVEQARSLLPPGSIIGLSCTTVDHIREAVRLQVDYVGIGPVWGTQTKKLTNPIIGVRGVGALLAELDGTDIKAVAISGIKSTNLLRTLHGSMSPTHHALDGIAVVSEIVASTDPRSAAQRLKSIFSEFRRTYIPHPLGYPQSLTLSGSNGPENANASANSILDGVVRLMDEIRKTGPLVHQITNTVVATQSANVTLAIGASPIMATEPREMEDLARICGALLVNIGTMRAENLDGMLLAGTFANSFRKPVIFDPVGVGASAFRKASVRSLLDTFQASVIKGNAGELAALAGTTEVESKGVDSVGSGFKDPVNFVRNLAKRERCVVVLTGPTDYISDGVSVVALSNGHEHLGRITGSGCILGSCIASYCATASQVAQADPNIESGGIFRGDMFTAAIAGVLVLTVAAELAVKSGDVKGPGTFLPGLIDTLWRLTPEHVRELARITVK</sequence>
<dbReference type="GO" id="GO:0004789">
    <property type="term" value="F:thiamine-phosphate diphosphorylase activity"/>
    <property type="evidence" value="ECO:0007669"/>
    <property type="project" value="UniProtKB-EC"/>
</dbReference>
<evidence type="ECO:0000256" key="9">
    <source>
        <dbReference type="ARBA" id="ARBA00022777"/>
    </source>
</evidence>
<accession>A0A409Y441</accession>
<comment type="function">
    <text evidence="3">Condenses 4-methyl-5-(beta-hydroxyethyl)thiazole monophosphate (THZ-P) and 2-methyl-4-amino-5-hydroxymethyl pyrimidine pyrophosphate (HMP-PP) to form thiamine monophosphate (TMP).</text>
</comment>
<evidence type="ECO:0000256" key="15">
    <source>
        <dbReference type="ARBA" id="ARBA00047883"/>
    </source>
</evidence>
<dbReference type="InterPro" id="IPR000417">
    <property type="entry name" value="Hyethyz_kinase"/>
</dbReference>
<keyword evidence="7" id="KW-0479">Metal-binding</keyword>
<dbReference type="GO" id="GO:0000287">
    <property type="term" value="F:magnesium ion binding"/>
    <property type="evidence" value="ECO:0007669"/>
    <property type="project" value="InterPro"/>
</dbReference>
<dbReference type="GO" id="GO:0004417">
    <property type="term" value="F:hydroxyethylthiazole kinase activity"/>
    <property type="evidence" value="ECO:0007669"/>
    <property type="project" value="UniProtKB-EC"/>
</dbReference>
<dbReference type="InterPro" id="IPR034291">
    <property type="entry name" value="TMP_synthase"/>
</dbReference>
<evidence type="ECO:0000256" key="16">
    <source>
        <dbReference type="ARBA" id="ARBA00061146"/>
    </source>
</evidence>
<dbReference type="SUPFAM" id="SSF53613">
    <property type="entry name" value="Ribokinase-like"/>
    <property type="match status" value="1"/>
</dbReference>
<evidence type="ECO:0000256" key="1">
    <source>
        <dbReference type="ARBA" id="ARBA00001771"/>
    </source>
</evidence>
<comment type="cofactor">
    <cofactor evidence="2">
        <name>Mg(2+)</name>
        <dbReference type="ChEBI" id="CHEBI:18420"/>
    </cofactor>
</comment>
<comment type="pathway">
    <text evidence="4">Cofactor biosynthesis; thiamine diphosphate biosynthesis; 4-methyl-5-(2-phosphoethyl)-thiazole from 5-(2-hydroxyethyl)-4-methylthiazole: step 1/1.</text>
</comment>
<comment type="similarity">
    <text evidence="17">In the N-terminal section; belongs to the thiamine-phosphate synthase family.</text>
</comment>
<dbReference type="GO" id="GO:0005737">
    <property type="term" value="C:cytoplasm"/>
    <property type="evidence" value="ECO:0007669"/>
    <property type="project" value="TreeGrafter"/>
</dbReference>
<dbReference type="HAMAP" id="MF_00097">
    <property type="entry name" value="TMP_synthase"/>
    <property type="match status" value="1"/>
</dbReference>
<evidence type="ECO:0000256" key="4">
    <source>
        <dbReference type="ARBA" id="ARBA00004868"/>
    </source>
</evidence>
<evidence type="ECO:0000256" key="2">
    <source>
        <dbReference type="ARBA" id="ARBA00001946"/>
    </source>
</evidence>
<dbReference type="UniPathway" id="UPA00060">
    <property type="reaction ID" value="UER00139"/>
</dbReference>
<evidence type="ECO:0000256" key="11">
    <source>
        <dbReference type="ARBA" id="ARBA00022842"/>
    </source>
</evidence>
<dbReference type="InterPro" id="IPR022998">
    <property type="entry name" value="ThiamineP_synth_TenI"/>
</dbReference>
<comment type="pathway">
    <text evidence="5">Cofactor biosynthesis; thiamine diphosphate biosynthesis; thiamine phosphate from 4-amino-2-methyl-5-diphosphomethylpyrimidine and 4-methyl-5-(2-phosphoethyl)-thiazole: step 1/1.</text>
</comment>
<keyword evidence="10" id="KW-0067">ATP-binding</keyword>
<dbReference type="AlphaFoldDB" id="A0A409Y441"/>
<evidence type="ECO:0000256" key="10">
    <source>
        <dbReference type="ARBA" id="ARBA00022840"/>
    </source>
</evidence>
<dbReference type="CDD" id="cd00564">
    <property type="entry name" value="TMP_TenI"/>
    <property type="match status" value="1"/>
</dbReference>
<evidence type="ECO:0000256" key="3">
    <source>
        <dbReference type="ARBA" id="ARBA00003814"/>
    </source>
</evidence>
<evidence type="ECO:0000259" key="18">
    <source>
        <dbReference type="Pfam" id="PF02581"/>
    </source>
</evidence>
<comment type="similarity">
    <text evidence="16">In the C-terminal section; belongs to the Thz kinase family.</text>
</comment>
<dbReference type="InterPro" id="IPR013785">
    <property type="entry name" value="Aldolase_TIM"/>
</dbReference>
<organism evidence="19 20">
    <name type="scientific">Gymnopilus dilepis</name>
    <dbReference type="NCBI Taxonomy" id="231916"/>
    <lineage>
        <taxon>Eukaryota</taxon>
        <taxon>Fungi</taxon>
        <taxon>Dikarya</taxon>
        <taxon>Basidiomycota</taxon>
        <taxon>Agaricomycotina</taxon>
        <taxon>Agaricomycetes</taxon>
        <taxon>Agaricomycetidae</taxon>
        <taxon>Agaricales</taxon>
        <taxon>Agaricineae</taxon>
        <taxon>Hymenogastraceae</taxon>
        <taxon>Gymnopilus</taxon>
    </lineage>
</organism>
<dbReference type="CDD" id="cd01170">
    <property type="entry name" value="THZ_kinase"/>
    <property type="match status" value="1"/>
</dbReference>
<dbReference type="HAMAP" id="MF_00228">
    <property type="entry name" value="Thz_kinase"/>
    <property type="match status" value="1"/>
</dbReference>
<dbReference type="STRING" id="231916.A0A409Y441"/>
<keyword evidence="11" id="KW-0460">Magnesium</keyword>
<dbReference type="Gene3D" id="3.40.1190.20">
    <property type="match status" value="1"/>
</dbReference>
<comment type="catalytic activity">
    <reaction evidence="13">
        <text>4-methyl-5-(2-phosphooxyethyl)-thiazole + 4-amino-2-methyl-5-(diphosphooxymethyl)pyrimidine + H(+) = thiamine phosphate + diphosphate</text>
        <dbReference type="Rhea" id="RHEA:22328"/>
        <dbReference type="ChEBI" id="CHEBI:15378"/>
        <dbReference type="ChEBI" id="CHEBI:33019"/>
        <dbReference type="ChEBI" id="CHEBI:37575"/>
        <dbReference type="ChEBI" id="CHEBI:57841"/>
        <dbReference type="ChEBI" id="CHEBI:58296"/>
        <dbReference type="EC" id="2.5.1.3"/>
    </reaction>
</comment>
<dbReference type="OrthoDB" id="4994at2759"/>
<dbReference type="PANTHER" id="PTHR20857:SF23">
    <property type="entry name" value="THIAMINE BIOSYNTHETIC BIFUNCTIONAL ENZYME"/>
    <property type="match status" value="1"/>
</dbReference>
<comment type="catalytic activity">
    <reaction evidence="15">
        <text>2-[(2R,5Z)-2-carboxy-4-methylthiazol-5(2H)-ylidene]ethyl phosphate + 4-amino-2-methyl-5-(diphosphooxymethyl)pyrimidine + 2 H(+) = thiamine phosphate + CO2 + diphosphate</text>
        <dbReference type="Rhea" id="RHEA:47844"/>
        <dbReference type="ChEBI" id="CHEBI:15378"/>
        <dbReference type="ChEBI" id="CHEBI:16526"/>
        <dbReference type="ChEBI" id="CHEBI:33019"/>
        <dbReference type="ChEBI" id="CHEBI:37575"/>
        <dbReference type="ChEBI" id="CHEBI:57841"/>
        <dbReference type="ChEBI" id="CHEBI:62899"/>
        <dbReference type="EC" id="2.5.1.3"/>
    </reaction>
</comment>
<dbReference type="NCBIfam" id="TIGR00693">
    <property type="entry name" value="thiE"/>
    <property type="match status" value="1"/>
</dbReference>
<dbReference type="Pfam" id="PF02581">
    <property type="entry name" value="TMP-TENI"/>
    <property type="match status" value="1"/>
</dbReference>
<comment type="catalytic activity">
    <reaction evidence="14">
        <text>2-(2-carboxy-4-methylthiazol-5-yl)ethyl phosphate + 4-amino-2-methyl-5-(diphosphooxymethyl)pyrimidine + 2 H(+) = thiamine phosphate + CO2 + diphosphate</text>
        <dbReference type="Rhea" id="RHEA:47848"/>
        <dbReference type="ChEBI" id="CHEBI:15378"/>
        <dbReference type="ChEBI" id="CHEBI:16526"/>
        <dbReference type="ChEBI" id="CHEBI:33019"/>
        <dbReference type="ChEBI" id="CHEBI:37575"/>
        <dbReference type="ChEBI" id="CHEBI:57841"/>
        <dbReference type="ChEBI" id="CHEBI:62890"/>
        <dbReference type="EC" id="2.5.1.3"/>
    </reaction>
</comment>
<dbReference type="Gene3D" id="3.20.20.70">
    <property type="entry name" value="Aldolase class I"/>
    <property type="match status" value="1"/>
</dbReference>
<keyword evidence="9" id="KW-0418">Kinase</keyword>
<dbReference type="Pfam" id="PF02110">
    <property type="entry name" value="HK"/>
    <property type="match status" value="1"/>
</dbReference>
<evidence type="ECO:0000256" key="12">
    <source>
        <dbReference type="ARBA" id="ARBA00022977"/>
    </source>
</evidence>
<protein>
    <recommendedName>
        <fullName evidence="18">Thiamine phosphate synthase/TenI domain-containing protein</fullName>
    </recommendedName>
</protein>
<dbReference type="SUPFAM" id="SSF51391">
    <property type="entry name" value="Thiamin phosphate synthase"/>
    <property type="match status" value="1"/>
</dbReference>
<dbReference type="FunFam" id="3.20.20.70:FF:000104">
    <property type="entry name" value="Thiamine biosynthetic bifunctional enzyme"/>
    <property type="match status" value="1"/>
</dbReference>
<dbReference type="Proteomes" id="UP000284706">
    <property type="component" value="Unassembled WGS sequence"/>
</dbReference>
<dbReference type="PANTHER" id="PTHR20857">
    <property type="entry name" value="THIAMINE-PHOSPHATE PYROPHOSPHORYLASE"/>
    <property type="match status" value="1"/>
</dbReference>
<dbReference type="InterPro" id="IPR036206">
    <property type="entry name" value="ThiamineP_synth_sf"/>
</dbReference>
<dbReference type="GO" id="GO:0009229">
    <property type="term" value="P:thiamine diphosphate biosynthetic process"/>
    <property type="evidence" value="ECO:0007669"/>
    <property type="project" value="UniProtKB-UniPathway"/>
</dbReference>
<evidence type="ECO:0000256" key="6">
    <source>
        <dbReference type="ARBA" id="ARBA00022679"/>
    </source>
</evidence>
<dbReference type="NCBIfam" id="NF006830">
    <property type="entry name" value="PRK09355.1"/>
    <property type="match status" value="1"/>
</dbReference>
<evidence type="ECO:0000256" key="17">
    <source>
        <dbReference type="ARBA" id="ARBA00061283"/>
    </source>
</evidence>
<evidence type="ECO:0000256" key="14">
    <source>
        <dbReference type="ARBA" id="ARBA00047851"/>
    </source>
</evidence>
<reference evidence="19 20" key="1">
    <citation type="journal article" date="2018" name="Evol. Lett.">
        <title>Horizontal gene cluster transfer increased hallucinogenic mushroom diversity.</title>
        <authorList>
            <person name="Reynolds H.T."/>
            <person name="Vijayakumar V."/>
            <person name="Gluck-Thaler E."/>
            <person name="Korotkin H.B."/>
            <person name="Matheny P.B."/>
            <person name="Slot J.C."/>
        </authorList>
    </citation>
    <scope>NUCLEOTIDE SEQUENCE [LARGE SCALE GENOMIC DNA]</scope>
    <source>
        <strain evidence="19 20">SRW20</strain>
    </source>
</reference>
<proteinExistence type="inferred from homology"/>